<dbReference type="InterPro" id="IPR043136">
    <property type="entry name" value="B30.2/SPRY_sf"/>
</dbReference>
<evidence type="ECO:0000313" key="3">
    <source>
        <dbReference type="Ensembl" id="ENSGALP00010008620.1"/>
    </source>
</evidence>
<dbReference type="Ensembl" id="ENSGALT00010014628.1">
    <property type="protein sequence ID" value="ENSGALP00010008620.1"/>
    <property type="gene ID" value="ENSGALG00010006119.1"/>
</dbReference>
<dbReference type="Pfam" id="PF13765">
    <property type="entry name" value="PRY"/>
    <property type="match status" value="1"/>
</dbReference>
<dbReference type="SMART" id="SM00589">
    <property type="entry name" value="PRY"/>
    <property type="match status" value="1"/>
</dbReference>
<dbReference type="InterPro" id="IPR013320">
    <property type="entry name" value="ConA-like_dom_sf"/>
</dbReference>
<dbReference type="PANTHER" id="PTHR24103">
    <property type="entry name" value="E3 UBIQUITIN-PROTEIN LIGASE TRIM"/>
    <property type="match status" value="1"/>
</dbReference>
<organism evidence="3 4">
    <name type="scientific">Gallus gallus</name>
    <name type="common">Chicken</name>
    <dbReference type="NCBI Taxonomy" id="9031"/>
    <lineage>
        <taxon>Eukaryota</taxon>
        <taxon>Metazoa</taxon>
        <taxon>Chordata</taxon>
        <taxon>Craniata</taxon>
        <taxon>Vertebrata</taxon>
        <taxon>Euteleostomi</taxon>
        <taxon>Archelosauria</taxon>
        <taxon>Archosauria</taxon>
        <taxon>Dinosauria</taxon>
        <taxon>Saurischia</taxon>
        <taxon>Theropoda</taxon>
        <taxon>Coelurosauria</taxon>
        <taxon>Aves</taxon>
        <taxon>Neognathae</taxon>
        <taxon>Galloanserae</taxon>
        <taxon>Galliformes</taxon>
        <taxon>Phasianidae</taxon>
        <taxon>Phasianinae</taxon>
        <taxon>Gallus</taxon>
    </lineage>
</organism>
<dbReference type="Gene3D" id="2.60.120.920">
    <property type="match status" value="1"/>
</dbReference>
<dbReference type="InterPro" id="IPR003877">
    <property type="entry name" value="SPRY_dom"/>
</dbReference>
<keyword evidence="1" id="KW-0812">Transmembrane</keyword>
<reference evidence="3" key="1">
    <citation type="submission" date="2020-11" db="EMBL/GenBank/DDBJ databases">
        <title>Gallus gallus (Chicken) genome, bGalGal1, GRCg7b, maternal haplotype autosomes + Z &amp; W.</title>
        <authorList>
            <person name="Warren W."/>
            <person name="Formenti G."/>
            <person name="Fedrigo O."/>
            <person name="Haase B."/>
            <person name="Mountcastle J."/>
            <person name="Balacco J."/>
            <person name="Tracey A."/>
            <person name="Schneider V."/>
            <person name="Okimoto R."/>
            <person name="Cheng H."/>
            <person name="Hawken R."/>
            <person name="Howe K."/>
            <person name="Jarvis E.D."/>
        </authorList>
    </citation>
    <scope>NUCLEOTIDE SEQUENCE [LARGE SCALE GENOMIC DNA]</scope>
    <source>
        <strain evidence="3">Broiler</strain>
    </source>
</reference>
<evidence type="ECO:0000256" key="1">
    <source>
        <dbReference type="SAM" id="Phobius"/>
    </source>
</evidence>
<name>A0A8V0XRP2_CHICK</name>
<reference evidence="3" key="2">
    <citation type="submission" date="2025-08" db="UniProtKB">
        <authorList>
            <consortium name="Ensembl"/>
        </authorList>
    </citation>
    <scope>IDENTIFICATION</scope>
    <source>
        <strain evidence="3">broiler</strain>
    </source>
</reference>
<dbReference type="SUPFAM" id="SSF49899">
    <property type="entry name" value="Concanavalin A-like lectins/glucanases"/>
    <property type="match status" value="1"/>
</dbReference>
<dbReference type="PRINTS" id="PR01407">
    <property type="entry name" value="BUTYPHLNCDUF"/>
</dbReference>
<reference evidence="3" key="3">
    <citation type="submission" date="2025-09" db="UniProtKB">
        <authorList>
            <consortium name="Ensembl"/>
        </authorList>
    </citation>
    <scope>IDENTIFICATION</scope>
    <source>
        <strain evidence="3">broiler</strain>
    </source>
</reference>
<protein>
    <recommendedName>
        <fullName evidence="2">B30.2/SPRY domain-containing protein</fullName>
    </recommendedName>
</protein>
<keyword evidence="4" id="KW-1185">Reference proteome</keyword>
<dbReference type="GO" id="GO:0045087">
    <property type="term" value="P:innate immune response"/>
    <property type="evidence" value="ECO:0000318"/>
    <property type="project" value="GO_Central"/>
</dbReference>
<evidence type="ECO:0000313" key="4">
    <source>
        <dbReference type="Proteomes" id="UP000000539"/>
    </source>
</evidence>
<dbReference type="SMART" id="SM00449">
    <property type="entry name" value="SPRY"/>
    <property type="match status" value="1"/>
</dbReference>
<dbReference type="InterPro" id="IPR006574">
    <property type="entry name" value="PRY"/>
</dbReference>
<keyword evidence="1" id="KW-1133">Transmembrane helix</keyword>
<dbReference type="Pfam" id="PF00622">
    <property type="entry name" value="SPRY"/>
    <property type="match status" value="1"/>
</dbReference>
<dbReference type="AlphaFoldDB" id="A0A8V0XRP2"/>
<dbReference type="GO" id="GO:0005737">
    <property type="term" value="C:cytoplasm"/>
    <property type="evidence" value="ECO:0000318"/>
    <property type="project" value="GO_Central"/>
</dbReference>
<gene>
    <name evidence="3" type="primary">LOC101751153</name>
</gene>
<keyword evidence="1" id="KW-0472">Membrane</keyword>
<dbReference type="CDD" id="cd13733">
    <property type="entry name" value="SPRY_PRY_C-I_1"/>
    <property type="match status" value="1"/>
</dbReference>
<dbReference type="InterPro" id="IPR003879">
    <property type="entry name" value="Butyrophylin_SPRY"/>
</dbReference>
<proteinExistence type="predicted"/>
<feature type="domain" description="B30.2/SPRY" evidence="2">
    <location>
        <begin position="170"/>
        <end position="366"/>
    </location>
</feature>
<evidence type="ECO:0000259" key="2">
    <source>
        <dbReference type="PROSITE" id="PS50188"/>
    </source>
</evidence>
<dbReference type="FunFam" id="2.60.120.920:FF:000004">
    <property type="entry name" value="Butyrophilin subfamily 1 member A1"/>
    <property type="match status" value="1"/>
</dbReference>
<dbReference type="InterPro" id="IPR050143">
    <property type="entry name" value="TRIM/RBCC"/>
</dbReference>
<feature type="transmembrane region" description="Helical" evidence="1">
    <location>
        <begin position="73"/>
        <end position="96"/>
    </location>
</feature>
<sequence length="366" mass="41663">MCCLYLTVQSEFRLNLCVHRFLYRSNLKALQETMWQMKSPAMSCFFCVMLLFQIAHAESLDVSTWDQVNHNILIVLTILVSILLFIVIAFSCYIICSVKRSKDPERVNRSKDPERGLLIPDNSKGLLIPDNSKGLLIPDNSKEDTKISTSEKIDEEKEGTNISISKVDKEIESLRRRIEYQEKLFFLERLILDADTAHPRLEVFDGGKSVKDTGTMRNVAMNSTRFDSHIFILATEGFITGKHYWEVDVGKKNNWKLGVASEAVTRKGSVILCPRNGFWVMALSDGIEYWACTDPWTRLNVRSKPQKIGILLDISAGQLTFYDIQSEMTLYTFSIAESDKKGKLFPFFSVGSSVGKKDPEPLKLCQ</sequence>
<dbReference type="Proteomes" id="UP000000539">
    <property type="component" value="Chromosome 31"/>
</dbReference>
<dbReference type="GeneTree" id="ENSGT01120000271914"/>
<dbReference type="GO" id="GO:0061630">
    <property type="term" value="F:ubiquitin protein ligase activity"/>
    <property type="evidence" value="ECO:0000318"/>
    <property type="project" value="GO_Central"/>
</dbReference>
<accession>A0A8V0XRP2</accession>
<dbReference type="PROSITE" id="PS50188">
    <property type="entry name" value="B302_SPRY"/>
    <property type="match status" value="1"/>
</dbReference>
<dbReference type="InterPro" id="IPR001870">
    <property type="entry name" value="B30.2/SPRY"/>
</dbReference>